<evidence type="ECO:0000313" key="9">
    <source>
        <dbReference type="Proteomes" id="UP001217089"/>
    </source>
</evidence>
<gene>
    <name evidence="8" type="ORF">KUTeg_002752</name>
</gene>
<keyword evidence="2 5" id="KW-0863">Zinc-finger</keyword>
<feature type="compositionally biased region" description="Polar residues" evidence="6">
    <location>
        <begin position="324"/>
        <end position="341"/>
    </location>
</feature>
<dbReference type="InterPro" id="IPR006612">
    <property type="entry name" value="THAP_Znf"/>
</dbReference>
<evidence type="ECO:0000259" key="7">
    <source>
        <dbReference type="PROSITE" id="PS50950"/>
    </source>
</evidence>
<protein>
    <recommendedName>
        <fullName evidence="7">THAP-type domain-containing protein</fullName>
    </recommendedName>
</protein>
<dbReference type="Pfam" id="PF25273">
    <property type="entry name" value="DUF7869"/>
    <property type="match status" value="1"/>
</dbReference>
<dbReference type="PANTHER" id="PTHR10773">
    <property type="entry name" value="DNA-DIRECTED RNA POLYMERASES I, II, AND III SUBUNIT RPABC2"/>
    <property type="match status" value="1"/>
</dbReference>
<evidence type="ECO:0000256" key="4">
    <source>
        <dbReference type="ARBA" id="ARBA00023125"/>
    </source>
</evidence>
<name>A0ABQ9FR00_TEGGR</name>
<dbReference type="PROSITE" id="PS50950">
    <property type="entry name" value="ZF_THAP"/>
    <property type="match status" value="1"/>
</dbReference>
<feature type="domain" description="THAP-type" evidence="7">
    <location>
        <begin position="5"/>
        <end position="88"/>
    </location>
</feature>
<dbReference type="Proteomes" id="UP001217089">
    <property type="component" value="Unassembled WGS sequence"/>
</dbReference>
<evidence type="ECO:0000313" key="8">
    <source>
        <dbReference type="EMBL" id="KAJ8319709.1"/>
    </source>
</evidence>
<sequence length="699" mass="79779">MAFLKPSKDWCCVPGCVSDGRKRGRYPFMNNVLFYPFPSALKEPKIRKKWLDQIMRPNDYIPGRSHRVCSLHFIDGCPTNTNPIPTLSPRNNYGKPKTERSVSARLKREIPMEMEHYDDANTEVTGSSMISSLPVVRHETVVSTQIMLLETCVPECNLHDTCSLTMDEKTDQSSENWEEIGKILSQEFEEESRVTADIGDEDKKCEQESRVSADEKCEDESRITSDTSDRDKKCEEESRATADTRDAYKKCEEESRIETLRQDGQWSTDLADALPLATSNILCREITSSLDKPSDFQSTVDLESSPSKLIEIKPSGTVSDIDKNSTPNKQGDCSHPSTITPRKQAKYKSPKQKFRSRKRKARPETWKKNIRKRLRLAGQEYISISGKLVKAKEVKPKDCTKCPYKCSSHISEEARKELFTDFWSLQDYSRQRDFFCSTVSESTPVKVRTKPKRVRKLTRTYTFNVKGKQHKAREEKTLDKNFAKENATYHAATFDLQSVLHTPCSNVSQVYYKRKLNCYNLSVYSLGDSSGTCFMWNETEGKRGSDEISTCLVIYIKSLLLTTSHVCLYSDNCTGQNRNKYVAAAVLHSVITTENIVAIDQKFLEPGHTEMEVDSMHAAIEAAKKNTEIYVPSQWDTVVRLARKRKPYTKDLLSLCADGTVPEEYHPYYSNLKSSDSVKDTIPEPDFYDDIEDTDDENA</sequence>
<evidence type="ECO:0000256" key="6">
    <source>
        <dbReference type="SAM" id="MobiDB-lite"/>
    </source>
</evidence>
<keyword evidence="3" id="KW-0862">Zinc</keyword>
<reference evidence="8 9" key="1">
    <citation type="submission" date="2022-12" db="EMBL/GenBank/DDBJ databases">
        <title>Chromosome-level genome of Tegillarca granosa.</title>
        <authorList>
            <person name="Kim J."/>
        </authorList>
    </citation>
    <scope>NUCLEOTIDE SEQUENCE [LARGE SCALE GENOMIC DNA]</scope>
    <source>
        <strain evidence="8">Teg-2019</strain>
        <tissue evidence="8">Adductor muscle</tissue>
    </source>
</reference>
<dbReference type="PANTHER" id="PTHR10773:SF19">
    <property type="match status" value="1"/>
</dbReference>
<evidence type="ECO:0000256" key="1">
    <source>
        <dbReference type="ARBA" id="ARBA00022723"/>
    </source>
</evidence>
<organism evidence="8 9">
    <name type="scientific">Tegillarca granosa</name>
    <name type="common">Malaysian cockle</name>
    <name type="synonym">Anadara granosa</name>
    <dbReference type="NCBI Taxonomy" id="220873"/>
    <lineage>
        <taxon>Eukaryota</taxon>
        <taxon>Metazoa</taxon>
        <taxon>Spiralia</taxon>
        <taxon>Lophotrochozoa</taxon>
        <taxon>Mollusca</taxon>
        <taxon>Bivalvia</taxon>
        <taxon>Autobranchia</taxon>
        <taxon>Pteriomorphia</taxon>
        <taxon>Arcoida</taxon>
        <taxon>Arcoidea</taxon>
        <taxon>Arcidae</taxon>
        <taxon>Tegillarca</taxon>
    </lineage>
</organism>
<dbReference type="InterPro" id="IPR057191">
    <property type="entry name" value="DUF7869"/>
</dbReference>
<evidence type="ECO:0000256" key="2">
    <source>
        <dbReference type="ARBA" id="ARBA00022771"/>
    </source>
</evidence>
<comment type="caution">
    <text evidence="8">The sequence shown here is derived from an EMBL/GenBank/DDBJ whole genome shotgun (WGS) entry which is preliminary data.</text>
</comment>
<evidence type="ECO:0000256" key="5">
    <source>
        <dbReference type="PROSITE-ProRule" id="PRU00309"/>
    </source>
</evidence>
<feature type="region of interest" description="Disordered" evidence="6">
    <location>
        <begin position="201"/>
        <end position="246"/>
    </location>
</feature>
<dbReference type="Pfam" id="PF05485">
    <property type="entry name" value="THAP"/>
    <property type="match status" value="1"/>
</dbReference>
<evidence type="ECO:0000256" key="3">
    <source>
        <dbReference type="ARBA" id="ARBA00022833"/>
    </source>
</evidence>
<keyword evidence="4 5" id="KW-0238">DNA-binding</keyword>
<dbReference type="EMBL" id="JARBDR010000154">
    <property type="protein sequence ID" value="KAJ8319709.1"/>
    <property type="molecule type" value="Genomic_DNA"/>
</dbReference>
<keyword evidence="9" id="KW-1185">Reference proteome</keyword>
<feature type="compositionally biased region" description="Basic residues" evidence="6">
    <location>
        <begin position="343"/>
        <end position="361"/>
    </location>
</feature>
<proteinExistence type="predicted"/>
<feature type="region of interest" description="Disordered" evidence="6">
    <location>
        <begin position="314"/>
        <end position="363"/>
    </location>
</feature>
<feature type="region of interest" description="Disordered" evidence="6">
    <location>
        <begin position="674"/>
        <end position="699"/>
    </location>
</feature>
<accession>A0ABQ9FR00</accession>
<dbReference type="SMART" id="SM00980">
    <property type="entry name" value="THAP"/>
    <property type="match status" value="1"/>
</dbReference>
<keyword evidence="1" id="KW-0479">Metal-binding</keyword>
<feature type="compositionally biased region" description="Acidic residues" evidence="6">
    <location>
        <begin position="686"/>
        <end position="699"/>
    </location>
</feature>
<dbReference type="SUPFAM" id="SSF57716">
    <property type="entry name" value="Glucocorticoid receptor-like (DNA-binding domain)"/>
    <property type="match status" value="1"/>
</dbReference>